<dbReference type="AlphaFoldDB" id="A0A518KF34"/>
<feature type="transmembrane region" description="Helical" evidence="1">
    <location>
        <begin position="181"/>
        <end position="203"/>
    </location>
</feature>
<feature type="transmembrane region" description="Helical" evidence="1">
    <location>
        <begin position="93"/>
        <end position="119"/>
    </location>
</feature>
<dbReference type="RefSeq" id="WP_145116841.1">
    <property type="nucleotide sequence ID" value="NZ_CP036349.1"/>
</dbReference>
<feature type="transmembrane region" description="Helical" evidence="1">
    <location>
        <begin position="49"/>
        <end position="72"/>
    </location>
</feature>
<organism evidence="2 3">
    <name type="scientific">Botrimarina mediterranea</name>
    <dbReference type="NCBI Taxonomy" id="2528022"/>
    <lineage>
        <taxon>Bacteria</taxon>
        <taxon>Pseudomonadati</taxon>
        <taxon>Planctomycetota</taxon>
        <taxon>Planctomycetia</taxon>
        <taxon>Pirellulales</taxon>
        <taxon>Lacipirellulaceae</taxon>
        <taxon>Botrimarina</taxon>
    </lineage>
</organism>
<feature type="transmembrane region" description="Helical" evidence="1">
    <location>
        <begin position="476"/>
        <end position="499"/>
    </location>
</feature>
<dbReference type="KEGG" id="bmei:Spa11_46360"/>
<reference evidence="2 3" key="1">
    <citation type="submission" date="2019-02" db="EMBL/GenBank/DDBJ databases">
        <title>Deep-cultivation of Planctomycetes and their phenomic and genomic characterization uncovers novel biology.</title>
        <authorList>
            <person name="Wiegand S."/>
            <person name="Jogler M."/>
            <person name="Boedeker C."/>
            <person name="Pinto D."/>
            <person name="Vollmers J."/>
            <person name="Rivas-Marin E."/>
            <person name="Kohn T."/>
            <person name="Peeters S.H."/>
            <person name="Heuer A."/>
            <person name="Rast P."/>
            <person name="Oberbeckmann S."/>
            <person name="Bunk B."/>
            <person name="Jeske O."/>
            <person name="Meyerdierks A."/>
            <person name="Storesund J.E."/>
            <person name="Kallscheuer N."/>
            <person name="Luecker S."/>
            <person name="Lage O.M."/>
            <person name="Pohl T."/>
            <person name="Merkel B.J."/>
            <person name="Hornburger P."/>
            <person name="Mueller R.-W."/>
            <person name="Bruemmer F."/>
            <person name="Labrenz M."/>
            <person name="Spormann A.M."/>
            <person name="Op den Camp H."/>
            <person name="Overmann J."/>
            <person name="Amann R."/>
            <person name="Jetten M.S.M."/>
            <person name="Mascher T."/>
            <person name="Medema M.H."/>
            <person name="Devos D.P."/>
            <person name="Kaster A.-K."/>
            <person name="Ovreas L."/>
            <person name="Rohde M."/>
            <person name="Galperin M.Y."/>
            <person name="Jogler C."/>
        </authorList>
    </citation>
    <scope>NUCLEOTIDE SEQUENCE [LARGE SCALE GENOMIC DNA]</scope>
    <source>
        <strain evidence="2 3">Spa11</strain>
    </source>
</reference>
<accession>A0A518KF34</accession>
<proteinExistence type="predicted"/>
<dbReference type="EMBL" id="CP036349">
    <property type="protein sequence ID" value="QDV76406.1"/>
    <property type="molecule type" value="Genomic_DNA"/>
</dbReference>
<feature type="transmembrane region" description="Helical" evidence="1">
    <location>
        <begin position="149"/>
        <end position="169"/>
    </location>
</feature>
<evidence type="ECO:0000313" key="3">
    <source>
        <dbReference type="Proteomes" id="UP000316426"/>
    </source>
</evidence>
<evidence type="ECO:0000256" key="1">
    <source>
        <dbReference type="SAM" id="Phobius"/>
    </source>
</evidence>
<gene>
    <name evidence="2" type="ORF">Spa11_46360</name>
</gene>
<feature type="transmembrane region" description="Helical" evidence="1">
    <location>
        <begin position="346"/>
        <end position="366"/>
    </location>
</feature>
<keyword evidence="1" id="KW-1133">Transmembrane helix</keyword>
<feature type="transmembrane region" description="Helical" evidence="1">
    <location>
        <begin position="387"/>
        <end position="414"/>
    </location>
</feature>
<feature type="transmembrane region" description="Helical" evidence="1">
    <location>
        <begin position="451"/>
        <end position="470"/>
    </location>
</feature>
<protein>
    <submittedName>
        <fullName evidence="2">ABC-2 family transporter protein</fullName>
    </submittedName>
</protein>
<feature type="transmembrane region" description="Helical" evidence="1">
    <location>
        <begin position="426"/>
        <end position="444"/>
    </location>
</feature>
<evidence type="ECO:0000313" key="2">
    <source>
        <dbReference type="EMBL" id="QDV76406.1"/>
    </source>
</evidence>
<feature type="transmembrane region" description="Helical" evidence="1">
    <location>
        <begin position="21"/>
        <end position="37"/>
    </location>
</feature>
<sequence length="508" mass="54391">MNGAIWRSLLWKEWREHRWKLAALVVVVLGLHAWVLDATRPGPAHYANAFWATLFIVVPIGSAFVAIGLAAGEQSQRTASFMRSSPVDLRGLAIVKLLVGVATIAAIIMLAAVLTRALVAAADAYSWQSDASSLESLDSLRHLYETGGWFLTALLIGVSVSISLILWMAAPAVNSKSEVRAGAIGLIVVVACWTLLAWGVYFVNRDAAPSSDQRVVIAHLAAMMPGGIWVALISLDGLAGQSYLLFPYLATHVPLACWYITHFGHTGDRERSRLSDADPLVAAAPVWLGPARRSPLTALLWKHTRECAPIVLAGAIGALGLAVTTICVQYSQSSTIDLMDITSESVLVAFITLGCCAGLVCGAGVLTSELEPRLLTFWRTRPIPIDLWFAIAFLGGLALLVGVFGVPVAVAYQFTMPEDRQNEPSLVLILAILVLSYASGAFTASFVRNPVYASILGFCVMMIAFATAATEWIDIPIAWLGVAALALSAVLGVAAWVCVRNDWSLRLS</sequence>
<feature type="transmembrane region" description="Helical" evidence="1">
    <location>
        <begin position="310"/>
        <end position="331"/>
    </location>
</feature>
<keyword evidence="1" id="KW-0812">Transmembrane</keyword>
<name>A0A518KF34_9BACT</name>
<feature type="transmembrane region" description="Helical" evidence="1">
    <location>
        <begin position="215"/>
        <end position="235"/>
    </location>
</feature>
<keyword evidence="3" id="KW-1185">Reference proteome</keyword>
<dbReference type="Proteomes" id="UP000316426">
    <property type="component" value="Chromosome"/>
</dbReference>
<keyword evidence="1" id="KW-0472">Membrane</keyword>